<reference evidence="2 3" key="1">
    <citation type="submission" date="2019-03" db="EMBL/GenBank/DDBJ databases">
        <title>This is whole genome sequence of Paenibacillus sp MS74 strain.</title>
        <authorList>
            <person name="Trinh H.N."/>
        </authorList>
    </citation>
    <scope>NUCLEOTIDE SEQUENCE [LARGE SCALE GENOMIC DNA]</scope>
    <source>
        <strain evidence="2 3">MS74</strain>
    </source>
</reference>
<dbReference type="PANTHER" id="PTHR33434:SF2">
    <property type="entry name" value="FATTY ACID-BINDING PROTEIN TM_1468"/>
    <property type="match status" value="1"/>
</dbReference>
<dbReference type="Pfam" id="PF02645">
    <property type="entry name" value="DegV"/>
    <property type="match status" value="1"/>
</dbReference>
<dbReference type="EMBL" id="SMRT01000004">
    <property type="protein sequence ID" value="TDF98299.1"/>
    <property type="molecule type" value="Genomic_DNA"/>
</dbReference>
<dbReference type="PROSITE" id="PS51482">
    <property type="entry name" value="DEGV"/>
    <property type="match status" value="1"/>
</dbReference>
<dbReference type="InterPro" id="IPR050270">
    <property type="entry name" value="DegV_domain_contain"/>
</dbReference>
<proteinExistence type="predicted"/>
<organism evidence="2 3">
    <name type="scientific">Paenibacillus piri</name>
    <dbReference type="NCBI Taxonomy" id="2547395"/>
    <lineage>
        <taxon>Bacteria</taxon>
        <taxon>Bacillati</taxon>
        <taxon>Bacillota</taxon>
        <taxon>Bacilli</taxon>
        <taxon>Bacillales</taxon>
        <taxon>Paenibacillaceae</taxon>
        <taxon>Paenibacillus</taxon>
    </lineage>
</organism>
<name>A0A4R5KR82_9BACL</name>
<evidence type="ECO:0000313" key="2">
    <source>
        <dbReference type="EMBL" id="TDF98299.1"/>
    </source>
</evidence>
<gene>
    <name evidence="2" type="ORF">E1757_12480</name>
</gene>
<sequence length="287" mass="31254">MNQVRIVTDSTADIPAELRESLGIELVPLKVHFGMETYRDQIDLETAEFFEKLVASPELPTTSQPSPVEFLETFKRLTDASDDPVVSIHLSSGMSGTYQSAQLAKTMLDEGADVTVIDSKSASYGFGMLVVAAAKAARSGQSKEQIIALVERMRREMKLYFLVDTLEFLQKGGRIGKAAALVGSLLNIKPILSISDAGIVYSVDKVRGQKKAMTRIIELLKHDLSERPIDIAIAYAESIDNAKPLHDLMQEHFTVESARYTRIGAVIGTHTGPGVVAVFACPQQVSG</sequence>
<dbReference type="RefSeq" id="WP_133228275.1">
    <property type="nucleotide sequence ID" value="NZ_SMRT01000004.1"/>
</dbReference>
<dbReference type="InterPro" id="IPR043168">
    <property type="entry name" value="DegV_C"/>
</dbReference>
<dbReference type="Gene3D" id="3.30.1180.10">
    <property type="match status" value="1"/>
</dbReference>
<dbReference type="GO" id="GO:0008289">
    <property type="term" value="F:lipid binding"/>
    <property type="evidence" value="ECO:0007669"/>
    <property type="project" value="UniProtKB-KW"/>
</dbReference>
<evidence type="ECO:0000256" key="1">
    <source>
        <dbReference type="ARBA" id="ARBA00023121"/>
    </source>
</evidence>
<evidence type="ECO:0000313" key="3">
    <source>
        <dbReference type="Proteomes" id="UP000295636"/>
    </source>
</evidence>
<keyword evidence="1" id="KW-0446">Lipid-binding</keyword>
<dbReference type="Gene3D" id="3.40.50.10170">
    <property type="match status" value="1"/>
</dbReference>
<dbReference type="InterPro" id="IPR003797">
    <property type="entry name" value="DegV"/>
</dbReference>
<keyword evidence="3" id="KW-1185">Reference proteome</keyword>
<dbReference type="NCBIfam" id="TIGR00762">
    <property type="entry name" value="DegV"/>
    <property type="match status" value="1"/>
</dbReference>
<dbReference type="PANTHER" id="PTHR33434">
    <property type="entry name" value="DEGV DOMAIN-CONTAINING PROTEIN DR_1986-RELATED"/>
    <property type="match status" value="1"/>
</dbReference>
<comment type="caution">
    <text evidence="2">The sequence shown here is derived from an EMBL/GenBank/DDBJ whole genome shotgun (WGS) entry which is preliminary data.</text>
</comment>
<dbReference type="Proteomes" id="UP000295636">
    <property type="component" value="Unassembled WGS sequence"/>
</dbReference>
<dbReference type="SUPFAM" id="SSF82549">
    <property type="entry name" value="DAK1/DegV-like"/>
    <property type="match status" value="1"/>
</dbReference>
<protein>
    <submittedName>
        <fullName evidence="2">DegV family protein</fullName>
    </submittedName>
</protein>
<dbReference type="OrthoDB" id="9780660at2"/>
<dbReference type="AlphaFoldDB" id="A0A4R5KR82"/>
<accession>A0A4R5KR82</accession>